<evidence type="ECO:0000313" key="2">
    <source>
        <dbReference type="EMBL" id="SFS09262.1"/>
    </source>
</evidence>
<reference evidence="2 3" key="1">
    <citation type="submission" date="2016-10" db="EMBL/GenBank/DDBJ databases">
        <authorList>
            <person name="de Groot N.N."/>
        </authorList>
    </citation>
    <scope>NUCLEOTIDE SEQUENCE [LARGE SCALE GENOMIC DNA]</scope>
    <source>
        <strain evidence="2 3">S5-249</strain>
    </source>
</reference>
<evidence type="ECO:0000313" key="3">
    <source>
        <dbReference type="Proteomes" id="UP000198824"/>
    </source>
</evidence>
<dbReference type="STRING" id="1166337.SAMN05192580_3244"/>
<dbReference type="InterPro" id="IPR029058">
    <property type="entry name" value="AB_hydrolase_fold"/>
</dbReference>
<dbReference type="Pfam" id="PF01738">
    <property type="entry name" value="DLH"/>
    <property type="match status" value="1"/>
</dbReference>
<protein>
    <submittedName>
        <fullName evidence="2">Carboxymethylenebutenolidase</fullName>
    </submittedName>
</protein>
<dbReference type="PANTHER" id="PTHR46623:SF6">
    <property type="entry name" value="ALPHA_BETA-HYDROLASES SUPERFAMILY PROTEIN"/>
    <property type="match status" value="1"/>
</dbReference>
<dbReference type="OrthoDB" id="9771666at2"/>
<dbReference type="RefSeq" id="WP_093316130.1">
    <property type="nucleotide sequence ID" value="NZ_FOZG01000003.1"/>
</dbReference>
<feature type="domain" description="Dienelactone hydrolase" evidence="1">
    <location>
        <begin position="65"/>
        <end position="278"/>
    </location>
</feature>
<dbReference type="GO" id="GO:0016787">
    <property type="term" value="F:hydrolase activity"/>
    <property type="evidence" value="ECO:0007669"/>
    <property type="project" value="InterPro"/>
</dbReference>
<name>A0A1I6M1A0_9SPHN</name>
<dbReference type="EMBL" id="FOZG01000003">
    <property type="protein sequence ID" value="SFS09262.1"/>
    <property type="molecule type" value="Genomic_DNA"/>
</dbReference>
<dbReference type="Proteomes" id="UP000198824">
    <property type="component" value="Unassembled WGS sequence"/>
</dbReference>
<gene>
    <name evidence="2" type="ORF">SAMN05192580_3244</name>
</gene>
<dbReference type="InterPro" id="IPR002925">
    <property type="entry name" value="Dienelactn_hydro"/>
</dbReference>
<sequence>MDHLTRPEGTLAEDLHLTRRAAASLLVGGYAVAALSAEAKPVQTPAEGLVIDEPRLPNGTAEGLPAYVARPAGTARHGAIVVINEIFGLHEYIKDVCRRLAKAGYVAVAPDFFYRSGVDLPNEPDRAKIMAVVGQASEPQVDGDVRATTAWLKSQRFVKPAAIGITGYCWGGTVVWRAAMTNGDIRAGVAWYGRLAPVIPRAAELRAPVLGLYGGEDKGIPLTDVEAMRAAVKAAKRPGEIVVYPGAPHGFHADYRDSYTPAAATDGWKRLLAFFRAHGVA</sequence>
<dbReference type="AlphaFoldDB" id="A0A1I6M1A0"/>
<organism evidence="2 3">
    <name type="scientific">Sphingomonas jatrophae</name>
    <dbReference type="NCBI Taxonomy" id="1166337"/>
    <lineage>
        <taxon>Bacteria</taxon>
        <taxon>Pseudomonadati</taxon>
        <taxon>Pseudomonadota</taxon>
        <taxon>Alphaproteobacteria</taxon>
        <taxon>Sphingomonadales</taxon>
        <taxon>Sphingomonadaceae</taxon>
        <taxon>Sphingomonas</taxon>
    </lineage>
</organism>
<accession>A0A1I6M1A0</accession>
<dbReference type="PANTHER" id="PTHR46623">
    <property type="entry name" value="CARBOXYMETHYLENEBUTENOLIDASE-RELATED"/>
    <property type="match status" value="1"/>
</dbReference>
<keyword evidence="3" id="KW-1185">Reference proteome</keyword>
<proteinExistence type="predicted"/>
<dbReference type="InterPro" id="IPR051049">
    <property type="entry name" value="Dienelactone_hydrolase-like"/>
</dbReference>
<dbReference type="Gene3D" id="3.40.50.1820">
    <property type="entry name" value="alpha/beta hydrolase"/>
    <property type="match status" value="1"/>
</dbReference>
<evidence type="ECO:0000259" key="1">
    <source>
        <dbReference type="Pfam" id="PF01738"/>
    </source>
</evidence>
<dbReference type="SUPFAM" id="SSF53474">
    <property type="entry name" value="alpha/beta-Hydrolases"/>
    <property type="match status" value="1"/>
</dbReference>